<feature type="region of interest" description="Disordered" evidence="1">
    <location>
        <begin position="360"/>
        <end position="421"/>
    </location>
</feature>
<keyword evidence="4" id="KW-1185">Reference proteome</keyword>
<sequence>MDFKVFICILFVFVNANLSESKRAIEKVVNKRYAVHNNLLPYSFVPLSGHQSIISQYPRTHYGLTYGGATSVSYNVNYPRFSYGANRIHYKPLSLFAAAPATVSTLNTFHVPKVPALVSKPIFSAAGFNVPLLSPEIPQLTPEVPLLQPQVPLLQPQFPVVQSQVPFVHPSILSLQPSVPSAQPPASSVQPPLSSTRPQTPSVQHQVPSVQPQIPGLQPQIPGIQSQIPGLQPQIPGLQPQIPVSRPQTPSLQPQSPSVQPPSVQPQIPSIQSQTPLLQPELTLLPPLIDAGTLKPINAFIPSSLTPTPTAPTTAIGDSWRPVIPNRPSSGSPTSVNRPAITLLPPFDAPNVGSSLSGDSFGHGAAFPPSGFSPTNTPFFQGNQNSQAGTDQLSRPINTQSTPVNRNPYSYPALSSYDVPL</sequence>
<keyword evidence="2" id="KW-0732">Signal</keyword>
<dbReference type="Proteomes" id="UP000594454">
    <property type="component" value="Chromosome 4"/>
</dbReference>
<dbReference type="InParanoid" id="A0A7R8UV73"/>
<name>A0A7R8UV73_HERIL</name>
<feature type="compositionally biased region" description="Polar residues" evidence="1">
    <location>
        <begin position="327"/>
        <end position="337"/>
    </location>
</feature>
<dbReference type="OrthoDB" id="10667952at2759"/>
<evidence type="ECO:0000256" key="1">
    <source>
        <dbReference type="SAM" id="MobiDB-lite"/>
    </source>
</evidence>
<organism evidence="3 4">
    <name type="scientific">Hermetia illucens</name>
    <name type="common">Black soldier fly</name>
    <dbReference type="NCBI Taxonomy" id="343691"/>
    <lineage>
        <taxon>Eukaryota</taxon>
        <taxon>Metazoa</taxon>
        <taxon>Ecdysozoa</taxon>
        <taxon>Arthropoda</taxon>
        <taxon>Hexapoda</taxon>
        <taxon>Insecta</taxon>
        <taxon>Pterygota</taxon>
        <taxon>Neoptera</taxon>
        <taxon>Endopterygota</taxon>
        <taxon>Diptera</taxon>
        <taxon>Brachycera</taxon>
        <taxon>Stratiomyomorpha</taxon>
        <taxon>Stratiomyidae</taxon>
        <taxon>Hermetiinae</taxon>
        <taxon>Hermetia</taxon>
    </lineage>
</organism>
<feature type="region of interest" description="Disordered" evidence="1">
    <location>
        <begin position="309"/>
        <end position="337"/>
    </location>
</feature>
<gene>
    <name evidence="3" type="ORF">HERILL_LOCUS10336</name>
</gene>
<dbReference type="EMBL" id="LR899012">
    <property type="protein sequence ID" value="CAD7087643.1"/>
    <property type="molecule type" value="Genomic_DNA"/>
</dbReference>
<proteinExistence type="predicted"/>
<evidence type="ECO:0000256" key="2">
    <source>
        <dbReference type="SAM" id="SignalP"/>
    </source>
</evidence>
<accession>A0A7R8UV73</accession>
<dbReference type="AlphaFoldDB" id="A0A7R8UV73"/>
<feature type="region of interest" description="Disordered" evidence="1">
    <location>
        <begin position="178"/>
        <end position="268"/>
    </location>
</feature>
<evidence type="ECO:0000313" key="3">
    <source>
        <dbReference type="EMBL" id="CAD7087643.1"/>
    </source>
</evidence>
<evidence type="ECO:0000313" key="4">
    <source>
        <dbReference type="Proteomes" id="UP000594454"/>
    </source>
</evidence>
<feature type="compositionally biased region" description="Polar residues" evidence="1">
    <location>
        <begin position="372"/>
        <end position="408"/>
    </location>
</feature>
<feature type="compositionally biased region" description="Low complexity" evidence="1">
    <location>
        <begin position="178"/>
        <end position="258"/>
    </location>
</feature>
<reference evidence="3 4" key="1">
    <citation type="submission" date="2020-11" db="EMBL/GenBank/DDBJ databases">
        <authorList>
            <person name="Wallbank WR R."/>
            <person name="Pardo Diaz C."/>
            <person name="Kozak K."/>
            <person name="Martin S."/>
            <person name="Jiggins C."/>
            <person name="Moest M."/>
            <person name="Warren A I."/>
            <person name="Generalovic N T."/>
            <person name="Byers J.R.P. K."/>
            <person name="Montejo-Kovacevich G."/>
            <person name="Yen C E."/>
        </authorList>
    </citation>
    <scope>NUCLEOTIDE SEQUENCE [LARGE SCALE GENOMIC DNA]</scope>
</reference>
<feature type="signal peptide" evidence="2">
    <location>
        <begin position="1"/>
        <end position="16"/>
    </location>
</feature>
<feature type="chain" id="PRO_5031175685" evidence="2">
    <location>
        <begin position="17"/>
        <end position="421"/>
    </location>
</feature>
<dbReference type="OMA" id="SEHQANI"/>
<protein>
    <submittedName>
        <fullName evidence="3">Uncharacterized protein</fullName>
    </submittedName>
</protein>